<reference evidence="2" key="1">
    <citation type="submission" date="2017-01" db="EMBL/GenBank/DDBJ databases">
        <authorList>
            <person name="Wang Y."/>
            <person name="White M."/>
            <person name="Kvist S."/>
            <person name="Moncalvo J.-M."/>
        </authorList>
    </citation>
    <scope>NUCLEOTIDE SEQUENCE [LARGE SCALE GENOMIC DNA]</scope>
    <source>
        <strain evidence="2">ID-206-W2</strain>
    </source>
</reference>
<gene>
    <name evidence="1" type="ORF">AYI69_g2436</name>
</gene>
<dbReference type="EMBL" id="LSSM01000713">
    <property type="protein sequence ID" value="OMJ28099.1"/>
    <property type="molecule type" value="Genomic_DNA"/>
</dbReference>
<protein>
    <submittedName>
        <fullName evidence="1">Uncharacterized protein</fullName>
    </submittedName>
</protein>
<keyword evidence="2" id="KW-1185">Reference proteome</keyword>
<dbReference type="AlphaFoldDB" id="A0A1R1YMF2"/>
<comment type="caution">
    <text evidence="1">The sequence shown here is derived from an EMBL/GenBank/DDBJ whole genome shotgun (WGS) entry which is preliminary data.</text>
</comment>
<dbReference type="Proteomes" id="UP000187429">
    <property type="component" value="Unassembled WGS sequence"/>
</dbReference>
<proteinExistence type="predicted"/>
<name>A0A1R1YMF2_9FUNG</name>
<dbReference type="OrthoDB" id="5532350at2759"/>
<organism evidence="1 2">
    <name type="scientific">Smittium culicis</name>
    <dbReference type="NCBI Taxonomy" id="133412"/>
    <lineage>
        <taxon>Eukaryota</taxon>
        <taxon>Fungi</taxon>
        <taxon>Fungi incertae sedis</taxon>
        <taxon>Zoopagomycota</taxon>
        <taxon>Kickxellomycotina</taxon>
        <taxon>Harpellomycetes</taxon>
        <taxon>Harpellales</taxon>
        <taxon>Legeriomycetaceae</taxon>
        <taxon>Smittium</taxon>
    </lineage>
</organism>
<accession>A0A1R1YMF2</accession>
<evidence type="ECO:0000313" key="2">
    <source>
        <dbReference type="Proteomes" id="UP000187429"/>
    </source>
</evidence>
<evidence type="ECO:0000313" key="1">
    <source>
        <dbReference type="EMBL" id="OMJ28099.1"/>
    </source>
</evidence>
<dbReference type="Gene3D" id="1.20.5.500">
    <property type="entry name" value="Single helix bin"/>
    <property type="match status" value="1"/>
</dbReference>
<sequence length="267" mass="30291">MISKDTSPKSRVSSQLVEASLDFKGGWPVVKMGRFLGRPSGLIGDAESAAISAKNILPLVARSSASAPVAAALRMYSSTSDGKFNEREKAAEDMYIRKAEAEKIKALHDPEYSEEELLKVPHCSRCFIISLQADFLAQVHGVHPIQPPEHDVCQQPIAHHSHLTATSRRQRRHRCHNLCPAQRFLGAVCWLARIQRRTLGHAPAQPRRIRHYKHVRPAEYPHALLEICHKRRVDPRRVRLRQAVVLVEQHPRNTRRPQHAEIYTAQI</sequence>